<comment type="similarity">
    <text evidence="2">Belongs to the Tim44 family.</text>
</comment>
<evidence type="ECO:0000256" key="2">
    <source>
        <dbReference type="ARBA" id="ARBA00009597"/>
    </source>
</evidence>
<gene>
    <name evidence="8" type="ORF">TrST_g3775</name>
</gene>
<organism evidence="8 9">
    <name type="scientific">Triparma strigata</name>
    <dbReference type="NCBI Taxonomy" id="1606541"/>
    <lineage>
        <taxon>Eukaryota</taxon>
        <taxon>Sar</taxon>
        <taxon>Stramenopiles</taxon>
        <taxon>Ochrophyta</taxon>
        <taxon>Bolidophyceae</taxon>
        <taxon>Parmales</taxon>
        <taxon>Triparmaceae</taxon>
        <taxon>Triparma</taxon>
    </lineage>
</organism>
<dbReference type="Proteomes" id="UP001165085">
    <property type="component" value="Unassembled WGS sequence"/>
</dbReference>
<dbReference type="PANTHER" id="PTHR10721">
    <property type="entry name" value="MITOCHONDRIAL IMPORT INNER MEMBRANE TRANSLOCASE SUBUNIT TIM44"/>
    <property type="match status" value="1"/>
</dbReference>
<protein>
    <recommendedName>
        <fullName evidence="7">Tim44-like domain-containing protein</fullName>
    </recommendedName>
</protein>
<dbReference type="GO" id="GO:0005743">
    <property type="term" value="C:mitochondrial inner membrane"/>
    <property type="evidence" value="ECO:0007669"/>
    <property type="project" value="UniProtKB-SubCell"/>
</dbReference>
<comment type="subcellular location">
    <subcellularLocation>
        <location evidence="1">Mitochondrion inner membrane</location>
    </subcellularLocation>
</comment>
<accession>A0A9W7E898</accession>
<keyword evidence="4" id="KW-0809">Transit peptide</keyword>
<dbReference type="InterPro" id="IPR032710">
    <property type="entry name" value="NTF2-like_dom_sf"/>
</dbReference>
<dbReference type="OrthoDB" id="10265990at2759"/>
<keyword evidence="5" id="KW-0496">Mitochondrion</keyword>
<dbReference type="Gene3D" id="3.10.450.240">
    <property type="match status" value="1"/>
</dbReference>
<keyword evidence="9" id="KW-1185">Reference proteome</keyword>
<evidence type="ECO:0000313" key="8">
    <source>
        <dbReference type="EMBL" id="GMH69632.1"/>
    </source>
</evidence>
<feature type="domain" description="Tim44-like" evidence="7">
    <location>
        <begin position="165"/>
        <end position="320"/>
    </location>
</feature>
<keyword evidence="6" id="KW-0472">Membrane</keyword>
<sequence length="327" mass="37080">MPPPPFTNVILKPPSQAFDYKSHIPSSYTLRQSLLTFSDSVTETWNELINPPPPLSLSKNIALPKKKSEDPTQDFETYEGPSSIMIVDEDESAWNRMQSRLKEAPIIASVLEAAGKISNASGVKKVRNTVGDIGEDAREAWETSQNPWVYRISSVWDTIMAEDEFAIGIRELRRLDPSFDLETWRSSVETSLAPSLLIDYMRGDLKVLKTYTGEAVYNKLAAEVRERKKEGIIFDDNVLGIEHCDVHACQLDPNDKGSPIIVLGFQAQQINCIRKKVSSKLEIIEGAEDDIKLNYYMVAWQRIFDEEDGCLKWKVVDLQYQQIGDYI</sequence>
<evidence type="ECO:0000256" key="4">
    <source>
        <dbReference type="ARBA" id="ARBA00022946"/>
    </source>
</evidence>
<dbReference type="SMART" id="SM00978">
    <property type="entry name" value="Tim44"/>
    <property type="match status" value="1"/>
</dbReference>
<evidence type="ECO:0000256" key="6">
    <source>
        <dbReference type="ARBA" id="ARBA00023136"/>
    </source>
</evidence>
<evidence type="ECO:0000256" key="1">
    <source>
        <dbReference type="ARBA" id="ARBA00004273"/>
    </source>
</evidence>
<dbReference type="EMBL" id="BRXY01000134">
    <property type="protein sequence ID" value="GMH69632.1"/>
    <property type="molecule type" value="Genomic_DNA"/>
</dbReference>
<comment type="caution">
    <text evidence="8">The sequence shown here is derived from an EMBL/GenBank/DDBJ whole genome shotgun (WGS) entry which is preliminary data.</text>
</comment>
<name>A0A9W7E898_9STRA</name>
<keyword evidence="3" id="KW-0999">Mitochondrion inner membrane</keyword>
<dbReference type="GO" id="GO:0030150">
    <property type="term" value="P:protein import into mitochondrial matrix"/>
    <property type="evidence" value="ECO:0007669"/>
    <property type="project" value="TreeGrafter"/>
</dbReference>
<proteinExistence type="inferred from homology"/>
<dbReference type="InterPro" id="IPR007379">
    <property type="entry name" value="Tim44-like_dom"/>
</dbReference>
<dbReference type="InterPro" id="IPR039544">
    <property type="entry name" value="Tim44-like"/>
</dbReference>
<evidence type="ECO:0000259" key="7">
    <source>
        <dbReference type="SMART" id="SM00978"/>
    </source>
</evidence>
<dbReference type="Pfam" id="PF04280">
    <property type="entry name" value="Tim44"/>
    <property type="match status" value="1"/>
</dbReference>
<evidence type="ECO:0000313" key="9">
    <source>
        <dbReference type="Proteomes" id="UP001165085"/>
    </source>
</evidence>
<evidence type="ECO:0000256" key="5">
    <source>
        <dbReference type="ARBA" id="ARBA00023128"/>
    </source>
</evidence>
<reference evidence="9" key="1">
    <citation type="journal article" date="2023" name="Commun. Biol.">
        <title>Genome analysis of Parmales, the sister group of diatoms, reveals the evolutionary specialization of diatoms from phago-mixotrophs to photoautotrophs.</title>
        <authorList>
            <person name="Ban H."/>
            <person name="Sato S."/>
            <person name="Yoshikawa S."/>
            <person name="Yamada K."/>
            <person name="Nakamura Y."/>
            <person name="Ichinomiya M."/>
            <person name="Sato N."/>
            <person name="Blanc-Mathieu R."/>
            <person name="Endo H."/>
            <person name="Kuwata A."/>
            <person name="Ogata H."/>
        </authorList>
    </citation>
    <scope>NUCLEOTIDE SEQUENCE [LARGE SCALE GENOMIC DNA]</scope>
    <source>
        <strain evidence="9">NIES 3701</strain>
    </source>
</reference>
<evidence type="ECO:0000256" key="3">
    <source>
        <dbReference type="ARBA" id="ARBA00022792"/>
    </source>
</evidence>
<dbReference type="GO" id="GO:0051087">
    <property type="term" value="F:protein-folding chaperone binding"/>
    <property type="evidence" value="ECO:0007669"/>
    <property type="project" value="TreeGrafter"/>
</dbReference>
<dbReference type="SUPFAM" id="SSF54427">
    <property type="entry name" value="NTF2-like"/>
    <property type="match status" value="1"/>
</dbReference>
<dbReference type="PANTHER" id="PTHR10721:SF1">
    <property type="entry name" value="MITOCHONDRIAL IMPORT INNER MEMBRANE TRANSLOCASE SUBUNIT TIM44"/>
    <property type="match status" value="1"/>
</dbReference>
<dbReference type="AlphaFoldDB" id="A0A9W7E898"/>